<dbReference type="InterPro" id="IPR032675">
    <property type="entry name" value="LRR_dom_sf"/>
</dbReference>
<proteinExistence type="predicted"/>
<comment type="caution">
    <text evidence="2">The sequence shown here is derived from an EMBL/GenBank/DDBJ whole genome shotgun (WGS) entry which is preliminary data.</text>
</comment>
<feature type="signal peptide" evidence="1">
    <location>
        <begin position="1"/>
        <end position="18"/>
    </location>
</feature>
<dbReference type="Gene3D" id="3.80.10.10">
    <property type="entry name" value="Ribonuclease Inhibitor"/>
    <property type="match status" value="1"/>
</dbReference>
<keyword evidence="3" id="KW-1185">Reference proteome</keyword>
<gene>
    <name evidence="2" type="ORF">CLO192961_LOCUS280845</name>
</gene>
<evidence type="ECO:0000256" key="1">
    <source>
        <dbReference type="SAM" id="SignalP"/>
    </source>
</evidence>
<name>A0ABY6UGI1_BIOOC</name>
<feature type="chain" id="PRO_5046643951" evidence="1">
    <location>
        <begin position="19"/>
        <end position="439"/>
    </location>
</feature>
<keyword evidence="1" id="KW-0732">Signal</keyword>
<dbReference type="Proteomes" id="UP000766486">
    <property type="component" value="Unassembled WGS sequence"/>
</dbReference>
<organism evidence="2 3">
    <name type="scientific">Bionectria ochroleuca</name>
    <name type="common">Gliocladium roseum</name>
    <dbReference type="NCBI Taxonomy" id="29856"/>
    <lineage>
        <taxon>Eukaryota</taxon>
        <taxon>Fungi</taxon>
        <taxon>Dikarya</taxon>
        <taxon>Ascomycota</taxon>
        <taxon>Pezizomycotina</taxon>
        <taxon>Sordariomycetes</taxon>
        <taxon>Hypocreomycetidae</taxon>
        <taxon>Hypocreales</taxon>
        <taxon>Bionectriaceae</taxon>
        <taxon>Clonostachys</taxon>
    </lineage>
</organism>
<reference evidence="2 3" key="1">
    <citation type="submission" date="2019-06" db="EMBL/GenBank/DDBJ databases">
        <authorList>
            <person name="Broberg M."/>
        </authorList>
    </citation>
    <scope>NUCLEOTIDE SEQUENCE [LARGE SCALE GENOMIC DNA]</scope>
</reference>
<protein>
    <submittedName>
        <fullName evidence="2">Uncharacterized protein</fullName>
    </submittedName>
</protein>
<sequence length="439" mass="49253">MKLSFVFFLLATAPRVIAAIDRPFFVSLGLVKSRIPRFIANLDHPYVKEHQHAIEGLSDPMQCFCHPESQLQALLPPIPDDIFKKLNLNGYKWDHTTEILSGFLDCPLAVGALEELHVQVSASPGKHHQPPAKALSLFTQLFKEAANLKTLAWMDPGPEWDSHNATSALHKHLMGQKLHLPSVTTLVLGPSAEFFVPAAPNLQKINSAPDFAWLWSGFDQRFSSKENGPQRRLIRSLGSAKQLEDVSLGFSFFADSIVELVQAAPGVKSLTLGDLSNGRRLYDSAGRDNFEAILSQLANLERLTFLGLNHVYELGISSHPEPDIICGNAYLEPDGAKLGRTELAREIRETEEAADIILQSLPQLTKLCIRECAEVEAGKVVRWPWTGRLREYLLQSWPRHDGMDWEGDVKEDPDGPVLWTWEEDEKWLPTSKEHHMDEL</sequence>
<accession>A0ABY6UGI1</accession>
<evidence type="ECO:0000313" key="2">
    <source>
        <dbReference type="EMBL" id="VUC30223.1"/>
    </source>
</evidence>
<dbReference type="EMBL" id="CABFNS010000815">
    <property type="protein sequence ID" value="VUC30223.1"/>
    <property type="molecule type" value="Genomic_DNA"/>
</dbReference>
<evidence type="ECO:0000313" key="3">
    <source>
        <dbReference type="Proteomes" id="UP000766486"/>
    </source>
</evidence>